<dbReference type="InterPro" id="IPR020904">
    <property type="entry name" value="Sc_DH/Rdtase_CS"/>
</dbReference>
<sequence length="283" mass="29526">MGNGRCTLTAPPFSYVDRRVLVVGGGRGIGRAVALALARAGADVAVAARGREQLDAVVAEIQALGRQAWALPVDLTEPGAPGDLVERALAALGRIDVLINSAGDTGRLERGTFNVTTDDFDHVFGLHVRAALMTSIRAAESMRDRGIAGAILTITSVGGCFPSPGAVLYGAAKAALNHITSTLGMEFGTHGIRVNAIAPGPVETELIADRLTTSEDRAAMASFYPLNRIGHVDDVASAALYLCSAEASWLSGVTLLLNGGQHASSGMFRWPRTHNPVPPGRRI</sequence>
<dbReference type="FunFam" id="3.40.50.720:FF:000084">
    <property type="entry name" value="Short-chain dehydrogenase reductase"/>
    <property type="match status" value="1"/>
</dbReference>
<dbReference type="Pfam" id="PF13561">
    <property type="entry name" value="adh_short_C2"/>
    <property type="match status" value="1"/>
</dbReference>
<dbReference type="CDD" id="cd05233">
    <property type="entry name" value="SDR_c"/>
    <property type="match status" value="1"/>
</dbReference>
<protein>
    <submittedName>
        <fullName evidence="3">7-alpha-hydroxysteroid dehydrogenase</fullName>
    </submittedName>
</protein>
<organism evidence="3 4">
    <name type="scientific">Parafrankia irregularis</name>
    <dbReference type="NCBI Taxonomy" id="795642"/>
    <lineage>
        <taxon>Bacteria</taxon>
        <taxon>Bacillati</taxon>
        <taxon>Actinomycetota</taxon>
        <taxon>Actinomycetes</taxon>
        <taxon>Frankiales</taxon>
        <taxon>Frankiaceae</taxon>
        <taxon>Parafrankia</taxon>
    </lineage>
</organism>
<evidence type="ECO:0000313" key="3">
    <source>
        <dbReference type="EMBL" id="CUU54890.1"/>
    </source>
</evidence>
<dbReference type="AlphaFoldDB" id="A0A0S4QK28"/>
<proteinExistence type="inferred from homology"/>
<reference evidence="4" key="1">
    <citation type="submission" date="2015-11" db="EMBL/GenBank/DDBJ databases">
        <authorList>
            <person name="Varghese N."/>
        </authorList>
    </citation>
    <scope>NUCLEOTIDE SEQUENCE [LARGE SCALE GENOMIC DNA]</scope>
    <source>
        <strain evidence="4">DSM 45899</strain>
    </source>
</reference>
<accession>A0A0S4QK28</accession>
<dbReference type="PANTHER" id="PTHR42760">
    <property type="entry name" value="SHORT-CHAIN DEHYDROGENASES/REDUCTASES FAMILY MEMBER"/>
    <property type="match status" value="1"/>
</dbReference>
<dbReference type="EMBL" id="FAOZ01000003">
    <property type="protein sequence ID" value="CUU54890.1"/>
    <property type="molecule type" value="Genomic_DNA"/>
</dbReference>
<dbReference type="PRINTS" id="PR00081">
    <property type="entry name" value="GDHRDH"/>
</dbReference>
<dbReference type="GO" id="GO:0016616">
    <property type="term" value="F:oxidoreductase activity, acting on the CH-OH group of donors, NAD or NADP as acceptor"/>
    <property type="evidence" value="ECO:0007669"/>
    <property type="project" value="TreeGrafter"/>
</dbReference>
<evidence type="ECO:0000313" key="4">
    <source>
        <dbReference type="Proteomes" id="UP000198802"/>
    </source>
</evidence>
<keyword evidence="4" id="KW-1185">Reference proteome</keyword>
<dbReference type="Gene3D" id="3.40.50.720">
    <property type="entry name" value="NAD(P)-binding Rossmann-like Domain"/>
    <property type="match status" value="1"/>
</dbReference>
<dbReference type="SUPFAM" id="SSF51735">
    <property type="entry name" value="NAD(P)-binding Rossmann-fold domains"/>
    <property type="match status" value="1"/>
</dbReference>
<dbReference type="InterPro" id="IPR036291">
    <property type="entry name" value="NAD(P)-bd_dom_sf"/>
</dbReference>
<evidence type="ECO:0000256" key="2">
    <source>
        <dbReference type="ARBA" id="ARBA00023002"/>
    </source>
</evidence>
<keyword evidence="2" id="KW-0560">Oxidoreductase</keyword>
<dbReference type="Proteomes" id="UP000198802">
    <property type="component" value="Unassembled WGS sequence"/>
</dbReference>
<comment type="similarity">
    <text evidence="1">Belongs to the short-chain dehydrogenases/reductases (SDR) family.</text>
</comment>
<name>A0A0S4QK28_9ACTN</name>
<dbReference type="InterPro" id="IPR002347">
    <property type="entry name" value="SDR_fam"/>
</dbReference>
<gene>
    <name evidence="3" type="ORF">Ga0074812_103380</name>
</gene>
<dbReference type="PRINTS" id="PR00080">
    <property type="entry name" value="SDRFAMILY"/>
</dbReference>
<evidence type="ECO:0000256" key="1">
    <source>
        <dbReference type="ARBA" id="ARBA00006484"/>
    </source>
</evidence>
<dbReference type="PROSITE" id="PS00061">
    <property type="entry name" value="ADH_SHORT"/>
    <property type="match status" value="1"/>
</dbReference>